<evidence type="ECO:0000313" key="2">
    <source>
        <dbReference type="Proteomes" id="UP001165083"/>
    </source>
</evidence>
<dbReference type="InterPro" id="IPR036770">
    <property type="entry name" value="Ankyrin_rpt-contain_sf"/>
</dbReference>
<dbReference type="EMBL" id="BSXW01000215">
    <property type="protein sequence ID" value="GMF15078.1"/>
    <property type="molecule type" value="Genomic_DNA"/>
</dbReference>
<name>A0A9W6TMA6_9STRA</name>
<dbReference type="PANTHER" id="PTHR46586">
    <property type="entry name" value="ANKYRIN REPEAT-CONTAINING PROTEIN"/>
    <property type="match status" value="1"/>
</dbReference>
<comment type="caution">
    <text evidence="1">The sequence shown here is derived from an EMBL/GenBank/DDBJ whole genome shotgun (WGS) entry which is preliminary data.</text>
</comment>
<dbReference type="PANTHER" id="PTHR46586:SF3">
    <property type="entry name" value="ANKYRIN REPEAT-CONTAINING PROTEIN"/>
    <property type="match status" value="1"/>
</dbReference>
<dbReference type="SUPFAM" id="SSF48403">
    <property type="entry name" value="Ankyrin repeat"/>
    <property type="match status" value="1"/>
</dbReference>
<reference evidence="1" key="1">
    <citation type="submission" date="2023-04" db="EMBL/GenBank/DDBJ databases">
        <title>Phytophthora lilii NBRC 32176.</title>
        <authorList>
            <person name="Ichikawa N."/>
            <person name="Sato H."/>
            <person name="Tonouchi N."/>
        </authorList>
    </citation>
    <scope>NUCLEOTIDE SEQUENCE</scope>
    <source>
        <strain evidence="1">NBRC 32176</strain>
    </source>
</reference>
<dbReference type="Proteomes" id="UP001165083">
    <property type="component" value="Unassembled WGS sequence"/>
</dbReference>
<dbReference type="AlphaFoldDB" id="A0A9W6TMA6"/>
<evidence type="ECO:0000313" key="1">
    <source>
        <dbReference type="EMBL" id="GMF15078.1"/>
    </source>
</evidence>
<gene>
    <name evidence="1" type="ORF">Plil01_000510900</name>
</gene>
<organism evidence="1 2">
    <name type="scientific">Phytophthora lilii</name>
    <dbReference type="NCBI Taxonomy" id="2077276"/>
    <lineage>
        <taxon>Eukaryota</taxon>
        <taxon>Sar</taxon>
        <taxon>Stramenopiles</taxon>
        <taxon>Oomycota</taxon>
        <taxon>Peronosporomycetes</taxon>
        <taxon>Peronosporales</taxon>
        <taxon>Peronosporaceae</taxon>
        <taxon>Phytophthora</taxon>
    </lineage>
</organism>
<dbReference type="InterPro" id="IPR002110">
    <property type="entry name" value="Ankyrin_rpt"/>
</dbReference>
<dbReference type="Pfam" id="PF13637">
    <property type="entry name" value="Ank_4"/>
    <property type="match status" value="1"/>
</dbReference>
<dbReference type="OrthoDB" id="441724at2759"/>
<dbReference type="Pfam" id="PF12796">
    <property type="entry name" value="Ank_2"/>
    <property type="match status" value="1"/>
</dbReference>
<protein>
    <submittedName>
        <fullName evidence="1">Unnamed protein product</fullName>
    </submittedName>
</protein>
<proteinExistence type="predicted"/>
<dbReference type="InterPro" id="IPR052050">
    <property type="entry name" value="SecEffector_AnkRepeat"/>
</dbReference>
<accession>A0A9W6TMA6</accession>
<keyword evidence="2" id="KW-1185">Reference proteome</keyword>
<dbReference type="Gene3D" id="1.25.40.20">
    <property type="entry name" value="Ankyrin repeat-containing domain"/>
    <property type="match status" value="2"/>
</dbReference>
<sequence length="775" mass="85534">MATSSFDKCEYAPRNPVTWHHDKHDSNGFCQAMKLYYANHGNLKSLKWMLENCNAQTAAEVMDGAASNGHLDIVKWLHEHPPNDCSIGRSSASLARFWNCAREQCTTAAMDGAAINGHLNVVKWLHKNREEGCTTLAMDGAARNGHFSLVMWLHCNRREGCSTAAMDGAATNGFMIVVDWLHKNRSEGCTDAALINAATEGYLDIVKYLHVNLKQKATNAAISAAASNGHLPIVQYLHENHSEQCTADAIAQAKKNGHDTVVTFLLVHEECRGAYDQQRLLSEKKQLDDVATPQEFSSTALERTTNDQDAELETRIRAEVEAAIRFEEEARIRAEVETAIQAEQEEALMRARIRAEIQAEVEAKMRDEIRAELLAEKNTQPSEYIMHQSRDVLLLVSLVALVGATITASATPPPVKMVNSNPILEIIVDGAPTRLILTTVDNARKRLHYELHWVAPEFREERVQVPALEYSGYVTIGFFELENQEMRMAAVAYYLGSLGANGFIGAGFAFRPDQSPLWETIEEAAANSHSYLYHGFDHSKKKRVVQLDTSEIKLAEGNDFAEAISSDDYVWSEQFVTLDNGENGISNAQGISFPRWIGLKLDSRLGLSEVDAPASSLPDLGFSLSFSGTELALPLQSLVLPELSESSNDGNSTKVCIQRSASMVQRGTAAFAATTTTAAEVARLQRLHGATGIPVYNMIDTPIIFGAMVLDALESVVFDGASKTTGIQKLLRKNRSRQVTCLKPVSCLEHQHFVSHLNACQGTAYWYTTLFVLLM</sequence>